<dbReference type="Proteomes" id="UP000182510">
    <property type="component" value="Chromosome"/>
</dbReference>
<evidence type="ECO:0000256" key="1">
    <source>
        <dbReference type="ARBA" id="ARBA00006484"/>
    </source>
</evidence>
<name>A0A1L3J4A3_9FLAO</name>
<dbReference type="PRINTS" id="PR00081">
    <property type="entry name" value="GDHRDH"/>
</dbReference>
<reference evidence="4 5" key="1">
    <citation type="submission" date="2016-11" db="EMBL/GenBank/DDBJ databases">
        <title>Gramella sp. LPB0144 isolated from marine environment.</title>
        <authorList>
            <person name="Kim E."/>
            <person name="Yi H."/>
        </authorList>
    </citation>
    <scope>NUCLEOTIDE SEQUENCE [LARGE SCALE GENOMIC DNA]</scope>
    <source>
        <strain evidence="4 5">LPB0144</strain>
    </source>
</reference>
<dbReference type="Gene3D" id="3.40.50.720">
    <property type="entry name" value="NAD(P)-binding Rossmann-like Domain"/>
    <property type="match status" value="1"/>
</dbReference>
<dbReference type="RefSeq" id="WP_072552615.1">
    <property type="nucleotide sequence ID" value="NZ_CP018153.1"/>
</dbReference>
<dbReference type="InterPro" id="IPR036291">
    <property type="entry name" value="NAD(P)-bd_dom_sf"/>
</dbReference>
<dbReference type="PRINTS" id="PR00080">
    <property type="entry name" value="SDRFAMILY"/>
</dbReference>
<proteinExistence type="inferred from homology"/>
<dbReference type="EMBL" id="CP018153">
    <property type="protein sequence ID" value="APG59967.1"/>
    <property type="molecule type" value="Genomic_DNA"/>
</dbReference>
<keyword evidence="2" id="KW-0560">Oxidoreductase</keyword>
<dbReference type="PANTHER" id="PTHR43976">
    <property type="entry name" value="SHORT CHAIN DEHYDROGENASE"/>
    <property type="match status" value="1"/>
</dbReference>
<evidence type="ECO:0000256" key="3">
    <source>
        <dbReference type="RuleBase" id="RU000363"/>
    </source>
</evidence>
<keyword evidence="5" id="KW-1185">Reference proteome</keyword>
<dbReference type="KEGG" id="grl:LPB144_05865"/>
<dbReference type="InterPro" id="IPR002347">
    <property type="entry name" value="SDR_fam"/>
</dbReference>
<dbReference type="InterPro" id="IPR051911">
    <property type="entry name" value="SDR_oxidoreductase"/>
</dbReference>
<dbReference type="PANTHER" id="PTHR43976:SF16">
    <property type="entry name" value="SHORT-CHAIN DEHYDROGENASE_REDUCTASE FAMILY PROTEIN"/>
    <property type="match status" value="1"/>
</dbReference>
<dbReference type="GO" id="GO:0016491">
    <property type="term" value="F:oxidoreductase activity"/>
    <property type="evidence" value="ECO:0007669"/>
    <property type="project" value="UniProtKB-KW"/>
</dbReference>
<gene>
    <name evidence="4" type="ORF">LPB144_05865</name>
</gene>
<organism evidence="4 5">
    <name type="scientific">Christiangramia salexigens</name>
    <dbReference type="NCBI Taxonomy" id="1913577"/>
    <lineage>
        <taxon>Bacteria</taxon>
        <taxon>Pseudomonadati</taxon>
        <taxon>Bacteroidota</taxon>
        <taxon>Flavobacteriia</taxon>
        <taxon>Flavobacteriales</taxon>
        <taxon>Flavobacteriaceae</taxon>
        <taxon>Christiangramia</taxon>
    </lineage>
</organism>
<protein>
    <submittedName>
        <fullName evidence="4">Short-chain dehydrogenase/reductase</fullName>
    </submittedName>
</protein>
<evidence type="ECO:0000313" key="4">
    <source>
        <dbReference type="EMBL" id="APG59967.1"/>
    </source>
</evidence>
<evidence type="ECO:0000313" key="5">
    <source>
        <dbReference type="Proteomes" id="UP000182510"/>
    </source>
</evidence>
<dbReference type="SUPFAM" id="SSF51735">
    <property type="entry name" value="NAD(P)-binding Rossmann-fold domains"/>
    <property type="match status" value="1"/>
</dbReference>
<dbReference type="AlphaFoldDB" id="A0A1L3J4A3"/>
<dbReference type="CDD" id="cd05374">
    <property type="entry name" value="17beta-HSD-like_SDR_c"/>
    <property type="match status" value="1"/>
</dbReference>
<comment type="similarity">
    <text evidence="1 3">Belongs to the short-chain dehydrogenases/reductases (SDR) family.</text>
</comment>
<dbReference type="Pfam" id="PF00106">
    <property type="entry name" value="adh_short"/>
    <property type="match status" value="1"/>
</dbReference>
<dbReference type="STRING" id="1913577.LPB144_05865"/>
<sequence>MKKGESSKKVVFITGASSGIGKSIATYLSKRNFKVYGTSRNPDKSSIKEFDLVALDVTDPSSIERAIAEVATREGKIDVLINNAGVGITGPIEETPESEIKKAFETNYFGPLNVIKSVLPVMRKNREGLIINITSIAGYMGLPYRGIYSATKGALEITAEAYRMELKQFNIKMTNIAPGDFATNIASGRYHAPVTKGSPYEKVYGNTLKLMNDHVDAGKDPNLMAEEVYRVIQEKDPRVHYKVGERLQKFSVLLKGILPDKVYEKMLMKHYKL</sequence>
<dbReference type="OrthoDB" id="822355at2"/>
<evidence type="ECO:0000256" key="2">
    <source>
        <dbReference type="ARBA" id="ARBA00023002"/>
    </source>
</evidence>
<accession>A0A1L3J4A3</accession>